<name>A0A235B5K2_9BACL</name>
<keyword evidence="1" id="KW-1133">Transmembrane helix</keyword>
<comment type="caution">
    <text evidence="2">The sequence shown here is derived from an EMBL/GenBank/DDBJ whole genome shotgun (WGS) entry which is preliminary data.</text>
</comment>
<feature type="transmembrane region" description="Helical" evidence="1">
    <location>
        <begin position="6"/>
        <end position="27"/>
    </location>
</feature>
<protein>
    <submittedName>
        <fullName evidence="2">Uncharacterized protein</fullName>
    </submittedName>
</protein>
<dbReference type="RefSeq" id="WP_094264747.1">
    <property type="nucleotide sequence ID" value="NZ_NOWF01000006.1"/>
</dbReference>
<evidence type="ECO:0000313" key="3">
    <source>
        <dbReference type="Proteomes" id="UP000215459"/>
    </source>
</evidence>
<organism evidence="2 3">
    <name type="scientific">Paludifilum halophilum</name>
    <dbReference type="NCBI Taxonomy" id="1642702"/>
    <lineage>
        <taxon>Bacteria</taxon>
        <taxon>Bacillati</taxon>
        <taxon>Bacillota</taxon>
        <taxon>Bacilli</taxon>
        <taxon>Bacillales</taxon>
        <taxon>Thermoactinomycetaceae</taxon>
        <taxon>Paludifilum</taxon>
    </lineage>
</organism>
<gene>
    <name evidence="2" type="ORF">CHM34_11500</name>
</gene>
<keyword evidence="3" id="KW-1185">Reference proteome</keyword>
<feature type="transmembrane region" description="Helical" evidence="1">
    <location>
        <begin position="57"/>
        <end position="78"/>
    </location>
</feature>
<feature type="transmembrane region" description="Helical" evidence="1">
    <location>
        <begin position="32"/>
        <end position="51"/>
    </location>
</feature>
<keyword evidence="1" id="KW-0812">Transmembrane</keyword>
<reference evidence="2 3" key="1">
    <citation type="submission" date="2017-07" db="EMBL/GenBank/DDBJ databases">
        <title>The genome sequence of Paludifilum halophilum highlights mechanisms for microbial adaptation to high salt environemnts.</title>
        <authorList>
            <person name="Belbahri L."/>
        </authorList>
    </citation>
    <scope>NUCLEOTIDE SEQUENCE [LARGE SCALE GENOMIC DNA]</scope>
    <source>
        <strain evidence="2 3">DSM 102817</strain>
    </source>
</reference>
<sequence>MDWSVLTLWEWQAMTTVTLLSAGLAWWTKRRLFRATALGGIAVILLSVSLWDLVSPGWTLLGISGGALLLLLMAKQILEPARDSSGR</sequence>
<dbReference type="EMBL" id="NOWF01000006">
    <property type="protein sequence ID" value="OYD07512.1"/>
    <property type="molecule type" value="Genomic_DNA"/>
</dbReference>
<dbReference type="Proteomes" id="UP000215459">
    <property type="component" value="Unassembled WGS sequence"/>
</dbReference>
<keyword evidence="1" id="KW-0472">Membrane</keyword>
<dbReference type="OrthoDB" id="2989862at2"/>
<dbReference type="AlphaFoldDB" id="A0A235B5K2"/>
<proteinExistence type="predicted"/>
<evidence type="ECO:0000256" key="1">
    <source>
        <dbReference type="SAM" id="Phobius"/>
    </source>
</evidence>
<evidence type="ECO:0000313" key="2">
    <source>
        <dbReference type="EMBL" id="OYD07512.1"/>
    </source>
</evidence>
<accession>A0A235B5K2</accession>